<dbReference type="Pfam" id="PF07123">
    <property type="entry name" value="PsbW"/>
    <property type="match status" value="1"/>
</dbReference>
<evidence type="ECO:0000256" key="9">
    <source>
        <dbReference type="ARBA" id="ARBA00031756"/>
    </source>
</evidence>
<evidence type="ECO:0000256" key="8">
    <source>
        <dbReference type="ARBA" id="ARBA00023276"/>
    </source>
</evidence>
<evidence type="ECO:0000313" key="13">
    <source>
        <dbReference type="Proteomes" id="UP000001514"/>
    </source>
</evidence>
<dbReference type="GO" id="GO:0015979">
    <property type="term" value="P:photosynthesis"/>
    <property type="evidence" value="ECO:0007669"/>
    <property type="project" value="UniProtKB-KW"/>
</dbReference>
<evidence type="ECO:0000256" key="4">
    <source>
        <dbReference type="ARBA" id="ARBA00022531"/>
    </source>
</evidence>
<feature type="transmembrane region" description="Helical" evidence="10">
    <location>
        <begin position="34"/>
        <end position="52"/>
    </location>
</feature>
<evidence type="ECO:0000256" key="1">
    <source>
        <dbReference type="ARBA" id="ARBA00004581"/>
    </source>
</evidence>
<accession>D8RTP4</accession>
<dbReference type="AlphaFoldDB" id="D8RTP4"/>
<keyword evidence="10" id="KW-1133">Transmembrane helix</keyword>
<evidence type="ECO:0000256" key="5">
    <source>
        <dbReference type="ARBA" id="ARBA00022640"/>
    </source>
</evidence>
<dbReference type="InParanoid" id="D8RTP4"/>
<sequence length="67" mass="6885">AATFAAAHPALALVDERLSTEGTGLGLGVSDGSLAWILVIVPFALWGFFYSFSQTLPSGEDDGGLSL</sequence>
<dbReference type="OrthoDB" id="2017665at2759"/>
<evidence type="ECO:0000313" key="12">
    <source>
        <dbReference type="EMBL" id="EFJ24546.1"/>
    </source>
</evidence>
<comment type="subcellular location">
    <subcellularLocation>
        <location evidence="1">Plastid</location>
        <location evidence="1">Chloroplast thylakoid membrane</location>
        <topology evidence="1">Single-pass membrane protein</topology>
    </subcellularLocation>
</comment>
<keyword evidence="6" id="KW-0793">Thylakoid</keyword>
<dbReference type="PANTHER" id="PTHR34552:SF1">
    <property type="entry name" value="PHOTOSYSTEM II REACTION CENTER W PROTEIN, CHLOROPLASTIC"/>
    <property type="match status" value="1"/>
</dbReference>
<dbReference type="GO" id="GO:0009535">
    <property type="term" value="C:chloroplast thylakoid membrane"/>
    <property type="evidence" value="ECO:0007669"/>
    <property type="project" value="UniProtKB-SubCell"/>
</dbReference>
<evidence type="ECO:0000313" key="11">
    <source>
        <dbReference type="EMBL" id="EFJ08141.1"/>
    </source>
</evidence>
<proteinExistence type="inferred from homology"/>
<keyword evidence="4" id="KW-0602">Photosynthesis</keyword>
<dbReference type="EMBL" id="GL377589">
    <property type="protein sequence ID" value="EFJ24546.1"/>
    <property type="molecule type" value="Genomic_DNA"/>
</dbReference>
<keyword evidence="5" id="KW-0934">Plastid</keyword>
<reference evidence="12 13" key="1">
    <citation type="journal article" date="2011" name="Science">
        <title>The Selaginella genome identifies genetic changes associated with the evolution of vascular plants.</title>
        <authorList>
            <person name="Banks J.A."/>
            <person name="Nishiyama T."/>
            <person name="Hasebe M."/>
            <person name="Bowman J.L."/>
            <person name="Gribskov M."/>
            <person name="dePamphilis C."/>
            <person name="Albert V.A."/>
            <person name="Aono N."/>
            <person name="Aoyama T."/>
            <person name="Ambrose B.A."/>
            <person name="Ashton N.W."/>
            <person name="Axtell M.J."/>
            <person name="Barker E."/>
            <person name="Barker M.S."/>
            <person name="Bennetzen J.L."/>
            <person name="Bonawitz N.D."/>
            <person name="Chapple C."/>
            <person name="Cheng C."/>
            <person name="Correa L.G."/>
            <person name="Dacre M."/>
            <person name="DeBarry J."/>
            <person name="Dreyer I."/>
            <person name="Elias M."/>
            <person name="Engstrom E.M."/>
            <person name="Estelle M."/>
            <person name="Feng L."/>
            <person name="Finet C."/>
            <person name="Floyd S.K."/>
            <person name="Frommer W.B."/>
            <person name="Fujita T."/>
            <person name="Gramzow L."/>
            <person name="Gutensohn M."/>
            <person name="Harholt J."/>
            <person name="Hattori M."/>
            <person name="Heyl A."/>
            <person name="Hirai T."/>
            <person name="Hiwatashi Y."/>
            <person name="Ishikawa M."/>
            <person name="Iwata M."/>
            <person name="Karol K.G."/>
            <person name="Koehler B."/>
            <person name="Kolukisaoglu U."/>
            <person name="Kubo M."/>
            <person name="Kurata T."/>
            <person name="Lalonde S."/>
            <person name="Li K."/>
            <person name="Li Y."/>
            <person name="Litt A."/>
            <person name="Lyons E."/>
            <person name="Manning G."/>
            <person name="Maruyama T."/>
            <person name="Michael T.P."/>
            <person name="Mikami K."/>
            <person name="Miyazaki S."/>
            <person name="Morinaga S."/>
            <person name="Murata T."/>
            <person name="Mueller-Roeber B."/>
            <person name="Nelson D.R."/>
            <person name="Obara M."/>
            <person name="Oguri Y."/>
            <person name="Olmstead R.G."/>
            <person name="Onodera N."/>
            <person name="Petersen B.L."/>
            <person name="Pils B."/>
            <person name="Prigge M."/>
            <person name="Rensing S.A."/>
            <person name="Riano-Pachon D.M."/>
            <person name="Roberts A.W."/>
            <person name="Sato Y."/>
            <person name="Scheller H.V."/>
            <person name="Schulz B."/>
            <person name="Schulz C."/>
            <person name="Shakirov E.V."/>
            <person name="Shibagaki N."/>
            <person name="Shinohara N."/>
            <person name="Shippen D.E."/>
            <person name="Soerensen I."/>
            <person name="Sotooka R."/>
            <person name="Sugimoto N."/>
            <person name="Sugita M."/>
            <person name="Sumikawa N."/>
            <person name="Tanurdzic M."/>
            <person name="Theissen G."/>
            <person name="Ulvskov P."/>
            <person name="Wakazuki S."/>
            <person name="Weng J.K."/>
            <person name="Willats W.W."/>
            <person name="Wipf D."/>
            <person name="Wolf P.G."/>
            <person name="Yang L."/>
            <person name="Zimmer A.D."/>
            <person name="Zhu Q."/>
            <person name="Mitros T."/>
            <person name="Hellsten U."/>
            <person name="Loque D."/>
            <person name="Otillar R."/>
            <person name="Salamov A."/>
            <person name="Schmutz J."/>
            <person name="Shapiro H."/>
            <person name="Lindquist E."/>
            <person name="Lucas S."/>
            <person name="Rokhsar D."/>
            <person name="Grigoriev I.V."/>
        </authorList>
    </citation>
    <scope>NUCLEOTIDE SEQUENCE [LARGE SCALE GENOMIC DNA]</scope>
</reference>
<keyword evidence="7 10" id="KW-0472">Membrane</keyword>
<organism evidence="13">
    <name type="scientific">Selaginella moellendorffii</name>
    <name type="common">Spikemoss</name>
    <dbReference type="NCBI Taxonomy" id="88036"/>
    <lineage>
        <taxon>Eukaryota</taxon>
        <taxon>Viridiplantae</taxon>
        <taxon>Streptophyta</taxon>
        <taxon>Embryophyta</taxon>
        <taxon>Tracheophyta</taxon>
        <taxon>Lycopodiopsida</taxon>
        <taxon>Selaginellales</taxon>
        <taxon>Selaginellaceae</taxon>
        <taxon>Selaginella</taxon>
    </lineage>
</organism>
<gene>
    <name evidence="12" type="ORF">SELMODRAFT_101359</name>
    <name evidence="11" type="ORF">SELMODRAFT_132398</name>
</gene>
<dbReference type="Gramene" id="EFJ24546">
    <property type="protein sequence ID" value="EFJ24546"/>
    <property type="gene ID" value="SELMODRAFT_101359"/>
</dbReference>
<dbReference type="eggNOG" id="ENOG502S50E">
    <property type="taxonomic scope" value="Eukaryota"/>
</dbReference>
<evidence type="ECO:0000256" key="7">
    <source>
        <dbReference type="ARBA" id="ARBA00023136"/>
    </source>
</evidence>
<feature type="non-terminal residue" evidence="12">
    <location>
        <position position="1"/>
    </location>
</feature>
<evidence type="ECO:0000256" key="2">
    <source>
        <dbReference type="ARBA" id="ARBA00010395"/>
    </source>
</evidence>
<name>D8RTP4_SELML</name>
<evidence type="ECO:0000256" key="3">
    <source>
        <dbReference type="ARBA" id="ARBA00022528"/>
    </source>
</evidence>
<dbReference type="KEGG" id="smo:SELMODRAFT_101359"/>
<protein>
    <recommendedName>
        <fullName evidence="9">PSII 6.1 kDa protein</fullName>
    </recommendedName>
</protein>
<evidence type="ECO:0000256" key="6">
    <source>
        <dbReference type="ARBA" id="ARBA00023078"/>
    </source>
</evidence>
<dbReference type="KEGG" id="smo:SELMODRAFT_132398"/>
<keyword evidence="13" id="KW-1185">Reference proteome</keyword>
<keyword evidence="3" id="KW-0150">Chloroplast</keyword>
<dbReference type="EMBL" id="GL377677">
    <property type="protein sequence ID" value="EFJ08141.1"/>
    <property type="molecule type" value="Genomic_DNA"/>
</dbReference>
<keyword evidence="10" id="KW-0812">Transmembrane</keyword>
<evidence type="ECO:0000256" key="10">
    <source>
        <dbReference type="SAM" id="Phobius"/>
    </source>
</evidence>
<dbReference type="GO" id="GO:0009523">
    <property type="term" value="C:photosystem II"/>
    <property type="evidence" value="ECO:0007669"/>
    <property type="project" value="UniProtKB-KW"/>
</dbReference>
<keyword evidence="8" id="KW-0604">Photosystem II</keyword>
<dbReference type="PANTHER" id="PTHR34552">
    <property type="entry name" value="PHOTOSYSTEM II REACTION CENTER W PROTEIN, CHLOROPLASTIC"/>
    <property type="match status" value="1"/>
</dbReference>
<comment type="similarity">
    <text evidence="2">Belongs to the psbW family.</text>
</comment>
<dbReference type="STRING" id="88036.D8RTP4"/>
<dbReference type="Gramene" id="EFJ08141">
    <property type="protein sequence ID" value="EFJ08141"/>
    <property type="gene ID" value="SELMODRAFT_132398"/>
</dbReference>
<dbReference type="InterPro" id="IPR009806">
    <property type="entry name" value="PSII_PsbW_class2"/>
</dbReference>
<dbReference type="Proteomes" id="UP000001514">
    <property type="component" value="Unassembled WGS sequence"/>
</dbReference>
<dbReference type="HOGENOM" id="CLU_2925841_0_0_1"/>